<reference evidence="3 4" key="1">
    <citation type="submission" date="2020-12" db="EMBL/GenBank/DDBJ databases">
        <title>Sphingomonas sp.</title>
        <authorList>
            <person name="Kim M.K."/>
        </authorList>
    </citation>
    <scope>NUCLEOTIDE SEQUENCE [LARGE SCALE GENOMIC DNA]</scope>
    <source>
        <strain evidence="3 4">BT552</strain>
    </source>
</reference>
<dbReference type="SUPFAM" id="SSF51735">
    <property type="entry name" value="NAD(P)-binding Rossmann-fold domains"/>
    <property type="match status" value="1"/>
</dbReference>
<dbReference type="Pfam" id="PF13561">
    <property type="entry name" value="adh_short_C2"/>
    <property type="match status" value="1"/>
</dbReference>
<sequence length="250" mass="25624">MIGAQTILVTGGAKRLGAAIARGLAGAGHRVVIHYGGSRDDAERLAVEIGGVTVQGDLADAAAVPALFARARDAAGGAIHGLVNSASAFEFDRPDGIDTSLAARLYAINCTAPSLLASALAAQDDLAEGAVVNLLDQKLANPNPDFFSYSCAKIALAGATEMMAQAFAPRVRVNAVSPGLTLKSGDQSDAAFERVARANLLQRPVGAEAVADAVVYLIGARSVTGQNLFVDCGQRFLKRDGDVMFEGADG</sequence>
<evidence type="ECO:0000313" key="4">
    <source>
        <dbReference type="Proteomes" id="UP000763641"/>
    </source>
</evidence>
<name>A0ABS2D6I6_9SPHN</name>
<keyword evidence="4" id="KW-1185">Reference proteome</keyword>
<gene>
    <name evidence="3" type="ORF">ILT43_04815</name>
</gene>
<proteinExistence type="inferred from homology"/>
<dbReference type="RefSeq" id="WP_204195552.1">
    <property type="nucleotide sequence ID" value="NZ_JAFEMC010000001.1"/>
</dbReference>
<evidence type="ECO:0000256" key="2">
    <source>
        <dbReference type="ARBA" id="ARBA00023002"/>
    </source>
</evidence>
<dbReference type="InterPro" id="IPR036291">
    <property type="entry name" value="NAD(P)-bd_dom_sf"/>
</dbReference>
<dbReference type="PANTHER" id="PTHR43639">
    <property type="entry name" value="OXIDOREDUCTASE, SHORT-CHAIN DEHYDROGENASE/REDUCTASE FAMILY (AFU_ORTHOLOGUE AFUA_5G02870)"/>
    <property type="match status" value="1"/>
</dbReference>
<organism evidence="3 4">
    <name type="scientific">Sphingomonas longa</name>
    <dbReference type="NCBI Taxonomy" id="2778730"/>
    <lineage>
        <taxon>Bacteria</taxon>
        <taxon>Pseudomonadati</taxon>
        <taxon>Pseudomonadota</taxon>
        <taxon>Alphaproteobacteria</taxon>
        <taxon>Sphingomonadales</taxon>
        <taxon>Sphingomonadaceae</taxon>
        <taxon>Sphingomonas</taxon>
    </lineage>
</organism>
<dbReference type="Gene3D" id="3.40.50.720">
    <property type="entry name" value="NAD(P)-binding Rossmann-like Domain"/>
    <property type="match status" value="1"/>
</dbReference>
<dbReference type="InterPro" id="IPR002347">
    <property type="entry name" value="SDR_fam"/>
</dbReference>
<dbReference type="PRINTS" id="PR00081">
    <property type="entry name" value="GDHRDH"/>
</dbReference>
<evidence type="ECO:0000313" key="3">
    <source>
        <dbReference type="EMBL" id="MBM6575684.1"/>
    </source>
</evidence>
<evidence type="ECO:0000256" key="1">
    <source>
        <dbReference type="ARBA" id="ARBA00006484"/>
    </source>
</evidence>
<protein>
    <submittedName>
        <fullName evidence="3">SDR family oxidoreductase</fullName>
    </submittedName>
</protein>
<comment type="similarity">
    <text evidence="1">Belongs to the short-chain dehydrogenases/reductases (SDR) family.</text>
</comment>
<dbReference type="EMBL" id="JAFEMC010000001">
    <property type="protein sequence ID" value="MBM6575684.1"/>
    <property type="molecule type" value="Genomic_DNA"/>
</dbReference>
<dbReference type="PANTHER" id="PTHR43639:SF1">
    <property type="entry name" value="SHORT-CHAIN DEHYDROGENASE_REDUCTASE FAMILY PROTEIN"/>
    <property type="match status" value="1"/>
</dbReference>
<accession>A0ABS2D6I6</accession>
<dbReference type="Proteomes" id="UP000763641">
    <property type="component" value="Unassembled WGS sequence"/>
</dbReference>
<keyword evidence="2" id="KW-0560">Oxidoreductase</keyword>
<comment type="caution">
    <text evidence="3">The sequence shown here is derived from an EMBL/GenBank/DDBJ whole genome shotgun (WGS) entry which is preliminary data.</text>
</comment>